<dbReference type="AlphaFoldDB" id="A0AAD1HLI0"/>
<evidence type="ECO:0000256" key="6">
    <source>
        <dbReference type="ARBA" id="ARBA00024993"/>
    </source>
</evidence>
<name>A0AAD1HLI0_9MYCO</name>
<comment type="similarity">
    <text evidence="2">Belongs to the beta-class carbonic anhydrase family.</text>
</comment>
<reference evidence="8 9" key="1">
    <citation type="journal article" date="2019" name="Emerg. Microbes Infect.">
        <title>Comprehensive subspecies identification of 175 nontuberculous mycobacteria species based on 7547 genomic profiles.</title>
        <authorList>
            <person name="Matsumoto Y."/>
            <person name="Kinjo T."/>
            <person name="Motooka D."/>
            <person name="Nabeya D."/>
            <person name="Jung N."/>
            <person name="Uechi K."/>
            <person name="Horii T."/>
            <person name="Iida T."/>
            <person name="Fujita J."/>
            <person name="Nakamura S."/>
        </authorList>
    </citation>
    <scope>NUCLEOTIDE SEQUENCE [LARGE SCALE GENOMIC DNA]</scope>
    <source>
        <strain evidence="8 9">JCM 6376</strain>
    </source>
</reference>
<sequence>MTTTPEPTDLDAFVYSRQPGYDETATRAAFAGAVPLRTIVIFCYDPRAAAIPTQLAELWPDEIYPGDLILDDHGNKVGSTATIFPIVVAGGRATDALRSITIGHHLFGLQRVVVVHHTNCGTSSFTPRGLLEAYRTEEGIDLSNMYSSDSLAIGHLETSLSYDVNLLRRSPGIPASVEIIGMVFDIDRNEFTVLTPPGG</sequence>
<dbReference type="GO" id="GO:0008270">
    <property type="term" value="F:zinc ion binding"/>
    <property type="evidence" value="ECO:0007669"/>
    <property type="project" value="InterPro"/>
</dbReference>
<evidence type="ECO:0000256" key="5">
    <source>
        <dbReference type="ARBA" id="ARBA00022833"/>
    </source>
</evidence>
<comment type="catalytic activity">
    <reaction evidence="7">
        <text>hydrogencarbonate + H(+) = CO2 + H2O</text>
        <dbReference type="Rhea" id="RHEA:10748"/>
        <dbReference type="ChEBI" id="CHEBI:15377"/>
        <dbReference type="ChEBI" id="CHEBI:15378"/>
        <dbReference type="ChEBI" id="CHEBI:16526"/>
        <dbReference type="ChEBI" id="CHEBI:17544"/>
        <dbReference type="EC" id="4.2.1.1"/>
    </reaction>
</comment>
<dbReference type="PANTHER" id="PTHR43175">
    <property type="entry name" value="CARBONIC ANHYDRASE"/>
    <property type="match status" value="1"/>
</dbReference>
<protein>
    <recommendedName>
        <fullName evidence="3">carbonic anhydrase</fullName>
        <ecNumber evidence="3">4.2.1.1</ecNumber>
    </recommendedName>
</protein>
<dbReference type="EC" id="4.2.1.1" evidence="3"/>
<dbReference type="SMART" id="SM00947">
    <property type="entry name" value="Pro_CA"/>
    <property type="match status" value="1"/>
</dbReference>
<evidence type="ECO:0000313" key="8">
    <source>
        <dbReference type="EMBL" id="BBX06890.1"/>
    </source>
</evidence>
<proteinExistence type="inferred from homology"/>
<evidence type="ECO:0000256" key="7">
    <source>
        <dbReference type="ARBA" id="ARBA00048348"/>
    </source>
</evidence>
<dbReference type="EMBL" id="AP022561">
    <property type="protein sequence ID" value="BBX06890.1"/>
    <property type="molecule type" value="Genomic_DNA"/>
</dbReference>
<organism evidence="8 9">
    <name type="scientific">Mycolicibacterium aichiense</name>
    <dbReference type="NCBI Taxonomy" id="1799"/>
    <lineage>
        <taxon>Bacteria</taxon>
        <taxon>Bacillati</taxon>
        <taxon>Actinomycetota</taxon>
        <taxon>Actinomycetes</taxon>
        <taxon>Mycobacteriales</taxon>
        <taxon>Mycobacteriaceae</taxon>
        <taxon>Mycolicibacterium</taxon>
    </lineage>
</organism>
<dbReference type="InterPro" id="IPR036874">
    <property type="entry name" value="Carbonic_anhydrase_sf"/>
</dbReference>
<dbReference type="GO" id="GO:0004089">
    <property type="term" value="F:carbonate dehydratase activity"/>
    <property type="evidence" value="ECO:0007669"/>
    <property type="project" value="UniProtKB-EC"/>
</dbReference>
<evidence type="ECO:0000256" key="4">
    <source>
        <dbReference type="ARBA" id="ARBA00022723"/>
    </source>
</evidence>
<evidence type="ECO:0000256" key="2">
    <source>
        <dbReference type="ARBA" id="ARBA00006217"/>
    </source>
</evidence>
<keyword evidence="4" id="KW-0479">Metal-binding</keyword>
<dbReference type="SUPFAM" id="SSF53056">
    <property type="entry name" value="beta-carbonic anhydrase, cab"/>
    <property type="match status" value="1"/>
</dbReference>
<dbReference type="InterPro" id="IPR001765">
    <property type="entry name" value="Carbonic_anhydrase"/>
</dbReference>
<comment type="function">
    <text evidence="6">Catalyzes the reversible hydration of carbon dioxide to form bicarbonate.</text>
</comment>
<keyword evidence="5" id="KW-0862">Zinc</keyword>
<dbReference type="PANTHER" id="PTHR43175:SF3">
    <property type="entry name" value="CARBON DISULFIDE HYDROLASE"/>
    <property type="match status" value="1"/>
</dbReference>
<keyword evidence="9" id="KW-1185">Reference proteome</keyword>
<comment type="cofactor">
    <cofactor evidence="1">
        <name>Zn(2+)</name>
        <dbReference type="ChEBI" id="CHEBI:29105"/>
    </cofactor>
</comment>
<dbReference type="RefSeq" id="WP_115319203.1">
    <property type="nucleotide sequence ID" value="NZ_AP022561.1"/>
</dbReference>
<evidence type="ECO:0000256" key="1">
    <source>
        <dbReference type="ARBA" id="ARBA00001947"/>
    </source>
</evidence>
<dbReference type="KEGG" id="maic:MAIC_16930"/>
<evidence type="ECO:0000256" key="3">
    <source>
        <dbReference type="ARBA" id="ARBA00012925"/>
    </source>
</evidence>
<accession>A0AAD1HLI0</accession>
<gene>
    <name evidence="8" type="ORF">MAIC_16930</name>
</gene>
<evidence type="ECO:0000313" key="9">
    <source>
        <dbReference type="Proteomes" id="UP000467327"/>
    </source>
</evidence>
<dbReference type="Gene3D" id="3.40.1050.10">
    <property type="entry name" value="Carbonic anhydrase"/>
    <property type="match status" value="1"/>
</dbReference>
<dbReference type="Proteomes" id="UP000467327">
    <property type="component" value="Chromosome"/>
</dbReference>